<dbReference type="InterPro" id="IPR001680">
    <property type="entry name" value="WD40_rpt"/>
</dbReference>
<dbReference type="InterPro" id="IPR015943">
    <property type="entry name" value="WD40/YVTN_repeat-like_dom_sf"/>
</dbReference>
<dbReference type="InterPro" id="IPR005158">
    <property type="entry name" value="BTAD"/>
</dbReference>
<dbReference type="Gene3D" id="2.130.10.10">
    <property type="entry name" value="YVTN repeat-like/Quinoprotein amine dehydrogenase"/>
    <property type="match status" value="1"/>
</dbReference>
<dbReference type="GO" id="GO:0006355">
    <property type="term" value="P:regulation of DNA-templated transcription"/>
    <property type="evidence" value="ECO:0007669"/>
    <property type="project" value="TreeGrafter"/>
</dbReference>
<dbReference type="SMART" id="SM01043">
    <property type="entry name" value="BTAD"/>
    <property type="match status" value="1"/>
</dbReference>
<dbReference type="SUPFAM" id="SSF48452">
    <property type="entry name" value="TPR-like"/>
    <property type="match status" value="1"/>
</dbReference>
<dbReference type="PANTHER" id="PTHR35807">
    <property type="entry name" value="TRANSCRIPTIONAL REGULATOR REDD-RELATED"/>
    <property type="match status" value="1"/>
</dbReference>
<accession>A0A2T1DKG9</accession>
<dbReference type="STRING" id="1920490.GCA_001895925_05256"/>
<dbReference type="EMBL" id="PVWG01000004">
    <property type="protein sequence ID" value="PSB20989.1"/>
    <property type="molecule type" value="Genomic_DNA"/>
</dbReference>
<dbReference type="GO" id="GO:0043531">
    <property type="term" value="F:ADP binding"/>
    <property type="evidence" value="ECO:0007669"/>
    <property type="project" value="InterPro"/>
</dbReference>
<dbReference type="InterPro" id="IPR002182">
    <property type="entry name" value="NB-ARC"/>
</dbReference>
<dbReference type="SUPFAM" id="SSF52540">
    <property type="entry name" value="P-loop containing nucleoside triphosphate hydrolases"/>
    <property type="match status" value="1"/>
</dbReference>
<dbReference type="InterPro" id="IPR036388">
    <property type="entry name" value="WH-like_DNA-bd_sf"/>
</dbReference>
<evidence type="ECO:0000256" key="3">
    <source>
        <dbReference type="PROSITE-ProRule" id="PRU00221"/>
    </source>
</evidence>
<dbReference type="PROSITE" id="PS50294">
    <property type="entry name" value="WD_REPEATS_REGION"/>
    <property type="match status" value="1"/>
</dbReference>
<reference evidence="5 6" key="1">
    <citation type="submission" date="2018-02" db="EMBL/GenBank/DDBJ databases">
        <authorList>
            <person name="Cohen D.B."/>
            <person name="Kent A.D."/>
        </authorList>
    </citation>
    <scope>NUCLEOTIDE SEQUENCE [LARGE SCALE GENOMIC DNA]</scope>
    <source>
        <strain evidence="5 6">ULC007</strain>
    </source>
</reference>
<dbReference type="InterPro" id="IPR011990">
    <property type="entry name" value="TPR-like_helical_dom_sf"/>
</dbReference>
<keyword evidence="1" id="KW-0805">Transcription regulation</keyword>
<organism evidence="5 6">
    <name type="scientific">Phormidesmis priestleyi ULC007</name>
    <dbReference type="NCBI Taxonomy" id="1920490"/>
    <lineage>
        <taxon>Bacteria</taxon>
        <taxon>Bacillati</taxon>
        <taxon>Cyanobacteriota</taxon>
        <taxon>Cyanophyceae</taxon>
        <taxon>Leptolyngbyales</taxon>
        <taxon>Leptolyngbyaceae</taxon>
        <taxon>Phormidesmis</taxon>
    </lineage>
</organism>
<name>A0A2T1DKG9_9CYAN</name>
<dbReference type="Pfam" id="PF03704">
    <property type="entry name" value="BTAD"/>
    <property type="match status" value="1"/>
</dbReference>
<dbReference type="PROSITE" id="PS50082">
    <property type="entry name" value="WD_REPEATS_2"/>
    <property type="match status" value="2"/>
</dbReference>
<feature type="repeat" description="WD" evidence="3">
    <location>
        <begin position="766"/>
        <end position="807"/>
    </location>
</feature>
<evidence type="ECO:0000256" key="2">
    <source>
        <dbReference type="ARBA" id="ARBA00023163"/>
    </source>
</evidence>
<evidence type="ECO:0000259" key="4">
    <source>
        <dbReference type="SMART" id="SM01043"/>
    </source>
</evidence>
<dbReference type="AlphaFoldDB" id="A0A2T1DKG9"/>
<dbReference type="Gene3D" id="1.25.40.10">
    <property type="entry name" value="Tetratricopeptide repeat domain"/>
    <property type="match status" value="1"/>
</dbReference>
<dbReference type="InterPro" id="IPR036322">
    <property type="entry name" value="WD40_repeat_dom_sf"/>
</dbReference>
<reference evidence="5 6" key="2">
    <citation type="submission" date="2018-03" db="EMBL/GenBank/DDBJ databases">
        <title>The ancient ancestry and fast evolution of plastids.</title>
        <authorList>
            <person name="Moore K.R."/>
            <person name="Magnabosco C."/>
            <person name="Momper L."/>
            <person name="Gold D.A."/>
            <person name="Bosak T."/>
            <person name="Fournier G.P."/>
        </authorList>
    </citation>
    <scope>NUCLEOTIDE SEQUENCE [LARGE SCALE GENOMIC DNA]</scope>
    <source>
        <strain evidence="5 6">ULC007</strain>
    </source>
</reference>
<dbReference type="SMART" id="SM00320">
    <property type="entry name" value="WD40"/>
    <property type="match status" value="3"/>
</dbReference>
<keyword evidence="6" id="KW-1185">Reference proteome</keyword>
<proteinExistence type="predicted"/>
<dbReference type="Pfam" id="PF00400">
    <property type="entry name" value="WD40"/>
    <property type="match status" value="2"/>
</dbReference>
<dbReference type="GO" id="GO:0005829">
    <property type="term" value="C:cytosol"/>
    <property type="evidence" value="ECO:0007669"/>
    <property type="project" value="UniProtKB-ARBA"/>
</dbReference>
<dbReference type="RefSeq" id="WP_073074196.1">
    <property type="nucleotide sequence ID" value="NZ_MPPI01000031.1"/>
</dbReference>
<dbReference type="Pfam" id="PF00931">
    <property type="entry name" value="NB-ARC"/>
    <property type="match status" value="1"/>
</dbReference>
<dbReference type="Gene3D" id="1.10.10.10">
    <property type="entry name" value="Winged helix-like DNA-binding domain superfamily/Winged helix DNA-binding domain"/>
    <property type="match status" value="1"/>
</dbReference>
<dbReference type="InterPro" id="IPR027417">
    <property type="entry name" value="P-loop_NTPase"/>
</dbReference>
<feature type="domain" description="Bacterial transcriptional activator" evidence="4">
    <location>
        <begin position="98"/>
        <end position="241"/>
    </location>
</feature>
<dbReference type="Proteomes" id="UP000238634">
    <property type="component" value="Unassembled WGS sequence"/>
</dbReference>
<gene>
    <name evidence="5" type="ORF">C7B65_06190</name>
</gene>
<dbReference type="Gene3D" id="3.40.50.300">
    <property type="entry name" value="P-loop containing nucleotide triphosphate hydrolases"/>
    <property type="match status" value="1"/>
</dbReference>
<keyword evidence="2" id="KW-0804">Transcription</keyword>
<feature type="repeat" description="WD" evidence="3">
    <location>
        <begin position="814"/>
        <end position="848"/>
    </location>
</feature>
<comment type="caution">
    <text evidence="5">The sequence shown here is derived from an EMBL/GenBank/DDBJ whole genome shotgun (WGS) entry which is preliminary data.</text>
</comment>
<evidence type="ECO:0000313" key="6">
    <source>
        <dbReference type="Proteomes" id="UP000238634"/>
    </source>
</evidence>
<dbReference type="OrthoDB" id="434800at2"/>
<dbReference type="GO" id="GO:0003677">
    <property type="term" value="F:DNA binding"/>
    <property type="evidence" value="ECO:0007669"/>
    <property type="project" value="TreeGrafter"/>
</dbReference>
<keyword evidence="3" id="KW-0853">WD repeat</keyword>
<dbReference type="InterPro" id="IPR051677">
    <property type="entry name" value="AfsR-DnrI-RedD_regulator"/>
</dbReference>
<protein>
    <recommendedName>
        <fullName evidence="4">Bacterial transcriptional activator domain-containing protein</fullName>
    </recommendedName>
</protein>
<evidence type="ECO:0000256" key="1">
    <source>
        <dbReference type="ARBA" id="ARBA00023015"/>
    </source>
</evidence>
<sequence length="860" mass="97075">MYKKLTLKLLGSPQISLDEQLLTRFISRKAQALLIYIAVTGKLHSREMLAELFWQNMPSSQALKNLRTVLPNLRQLVGSHLIITRQTIAFNRECLYRLDVEAIQAISNHLNTDNLQPLSEAVTQYQGDFLEGFHVPDAPEFENWALMERERLRELAIETLHTLAERYLEQRNYAAGLTMTHKLLTLDPWRETAHYQQMFFLACMGQRRAALAQYETCHQILADEFNAEPMSGTIELYERIRVGDVGRLEATHENSPLIASHSPPFDPGLPHPPNFHGDWGEAIDISIFYGREEELATLQQWVIQDHHRLILLLGMGGIGKTALSVKLAQTVQAEFEYVIWRSLRNAPTLESLVADLVPFLSDQQDSKAQIGRFIHWLRLHRCLVILDNVETIFQEGSRVGQYRLGYEGYGELFKVVGEVHHQSCVLLTSREKPTEVAALEGYSAVQTLLVTGSSTIAQALLETRGLLGSQAQKQQLAEQYGCNPFALKIAASSIQDLLDGDIVAFLKQDVVLFNGIRRLLEQQLRRLSPLEQSIMYWLAINREWTTIAELAADIVPIVPQTRLLEALESLSWRNLIERRQGSYTQQPVVMEYVTDRLVERVGNELVNQDIDLFSNYALLKTNVKEYIRETQQRLILAEVANRVQTVDKTSARIEARLQKILKLLQSRSASPAYAAGNLINLCCYLQIDLTGYDFSRLTMRYADLQGHWLQPVNFQDSQFETSLFTQIAKVSFSLAFSPDGKLLAHGDGSGNIFVRRISDGQLLLSWQGHCNTIWALTWSPNGEKFATGSSDGTVRIWNPHTGGCLQAIQGASIVWTVAWSADGKILASVGTEDTLQLWDVDTGQCVKALDTQKHLGKAVV</sequence>
<dbReference type="SUPFAM" id="SSF50978">
    <property type="entry name" value="WD40 repeat-like"/>
    <property type="match status" value="1"/>
</dbReference>
<evidence type="ECO:0000313" key="5">
    <source>
        <dbReference type="EMBL" id="PSB20989.1"/>
    </source>
</evidence>
<dbReference type="PANTHER" id="PTHR35807:SF1">
    <property type="entry name" value="TRANSCRIPTIONAL REGULATOR REDD"/>
    <property type="match status" value="1"/>
</dbReference>
<dbReference type="PRINTS" id="PR00364">
    <property type="entry name" value="DISEASERSIST"/>
</dbReference>